<dbReference type="InterPro" id="IPR009665">
    <property type="entry name" value="YyaC"/>
</dbReference>
<reference evidence="1 2" key="1">
    <citation type="submission" date="2016-10" db="EMBL/GenBank/DDBJ databases">
        <authorList>
            <person name="de Groot N.N."/>
        </authorList>
    </citation>
    <scope>NUCLEOTIDE SEQUENCE [LARGE SCALE GENOMIC DNA]</scope>
    <source>
        <strain evidence="1 2">DSM 45514</strain>
    </source>
</reference>
<dbReference type="EMBL" id="FMZA01000009">
    <property type="protein sequence ID" value="SDC50360.1"/>
    <property type="molecule type" value="Genomic_DNA"/>
</dbReference>
<dbReference type="OrthoDB" id="9815953at2"/>
<keyword evidence="2" id="KW-1185">Reference proteome</keyword>
<dbReference type="STRING" id="1236220.SAMN04488112_10910"/>
<name>A0A1G6M4G3_9BACL</name>
<gene>
    <name evidence="1" type="ORF">SAMN04488112_10910</name>
</gene>
<organism evidence="1 2">
    <name type="scientific">Melghirimyces thermohalophilus</name>
    <dbReference type="NCBI Taxonomy" id="1236220"/>
    <lineage>
        <taxon>Bacteria</taxon>
        <taxon>Bacillati</taxon>
        <taxon>Bacillota</taxon>
        <taxon>Bacilli</taxon>
        <taxon>Bacillales</taxon>
        <taxon>Thermoactinomycetaceae</taxon>
        <taxon>Melghirimyces</taxon>
    </lineage>
</organism>
<sequence length="196" mass="21059">MRKPAPHSGSGIPDPARVHYAHPSAEHQCADQLDQVLGLYPGYRELACICIGTDRSTGDALGPLVGTRLESLALPALRVYGTLDEPVHAVNLNQALSRMEKELKNPRIIAIDACLGQLANVGSIQVKNGPLRPGAGVNKQLPSVGQIHMTGIVNVSGFMEYFVLQNTRLNMVMKMAHVIASAIEAVAVSRIKQQPQ</sequence>
<dbReference type="RefSeq" id="WP_091569417.1">
    <property type="nucleotide sequence ID" value="NZ_FMZA01000009.1"/>
</dbReference>
<dbReference type="SUPFAM" id="SSF53163">
    <property type="entry name" value="HybD-like"/>
    <property type="match status" value="1"/>
</dbReference>
<dbReference type="Pfam" id="PF06866">
    <property type="entry name" value="DUF1256"/>
    <property type="match status" value="1"/>
</dbReference>
<dbReference type="Proteomes" id="UP000199387">
    <property type="component" value="Unassembled WGS sequence"/>
</dbReference>
<dbReference type="InterPro" id="IPR023430">
    <property type="entry name" value="Pept_HybD-like_dom_sf"/>
</dbReference>
<evidence type="ECO:0000313" key="1">
    <source>
        <dbReference type="EMBL" id="SDC50360.1"/>
    </source>
</evidence>
<dbReference type="NCBIfam" id="TIGR02841">
    <property type="entry name" value="spore_YyaC"/>
    <property type="match status" value="1"/>
</dbReference>
<proteinExistence type="predicted"/>
<accession>A0A1G6M4G3</accession>
<evidence type="ECO:0000313" key="2">
    <source>
        <dbReference type="Proteomes" id="UP000199387"/>
    </source>
</evidence>
<protein>
    <submittedName>
        <fullName evidence="1">Putative sporulation protein YyaC</fullName>
    </submittedName>
</protein>
<dbReference type="AlphaFoldDB" id="A0A1G6M4G3"/>